<dbReference type="PANTHER" id="PTHR46105">
    <property type="entry name" value="AGAP004733-PA"/>
    <property type="match status" value="1"/>
</dbReference>
<dbReference type="InterPro" id="IPR041011">
    <property type="entry name" value="Znf_C2H2_6"/>
</dbReference>
<feature type="region of interest" description="Disordered" evidence="2">
    <location>
        <begin position="552"/>
        <end position="621"/>
    </location>
</feature>
<protein>
    <submittedName>
        <fullName evidence="6">Zinc finger and BTB domain-containing protein 21</fullName>
    </submittedName>
</protein>
<name>A0A6P3H405_BISBB</name>
<feature type="region of interest" description="Disordered" evidence="2">
    <location>
        <begin position="713"/>
        <end position="733"/>
    </location>
</feature>
<dbReference type="Pfam" id="PF18450">
    <property type="entry name" value="zf_C2H2_6"/>
    <property type="match status" value="1"/>
</dbReference>
<dbReference type="CTD" id="49854"/>
<reference evidence="6" key="1">
    <citation type="submission" date="2025-08" db="UniProtKB">
        <authorList>
            <consortium name="RefSeq"/>
        </authorList>
    </citation>
    <scope>IDENTIFICATION</scope>
    <source>
        <tissue evidence="6">Blood</tissue>
    </source>
</reference>
<dbReference type="GeneID" id="104985020"/>
<dbReference type="GO" id="GO:0008270">
    <property type="term" value="F:zinc ion binding"/>
    <property type="evidence" value="ECO:0007669"/>
    <property type="project" value="UniProtKB-KW"/>
</dbReference>
<dbReference type="GO" id="GO:0000978">
    <property type="term" value="F:RNA polymerase II cis-regulatory region sequence-specific DNA binding"/>
    <property type="evidence" value="ECO:0007669"/>
    <property type="project" value="TreeGrafter"/>
</dbReference>
<keyword evidence="5" id="KW-1185">Reference proteome</keyword>
<proteinExistence type="predicted"/>
<dbReference type="PROSITE" id="PS50097">
    <property type="entry name" value="BTB"/>
    <property type="match status" value="1"/>
</dbReference>
<dbReference type="CDD" id="cd18209">
    <property type="entry name" value="BTB_POZ_ZBTB21_ZNF295"/>
    <property type="match status" value="1"/>
</dbReference>
<dbReference type="OrthoDB" id="6359816at2759"/>
<dbReference type="KEGG" id="bbis:104985020"/>
<evidence type="ECO:0000259" key="3">
    <source>
        <dbReference type="PROSITE" id="PS50097"/>
    </source>
</evidence>
<dbReference type="InterPro" id="IPR011333">
    <property type="entry name" value="SKP1/BTB/POZ_sf"/>
</dbReference>
<dbReference type="FunFam" id="3.30.160.60:FF:000777">
    <property type="entry name" value="zinc finger and BTB domain-containing protein 21"/>
    <property type="match status" value="1"/>
</dbReference>
<keyword evidence="1" id="KW-0479">Metal-binding</keyword>
<feature type="compositionally biased region" description="Basic and acidic residues" evidence="2">
    <location>
        <begin position="300"/>
        <end position="310"/>
    </location>
</feature>
<keyword evidence="1" id="KW-0863">Zinc-finger</keyword>
<dbReference type="InterPro" id="IPR036236">
    <property type="entry name" value="Znf_C2H2_sf"/>
</dbReference>
<keyword evidence="1" id="KW-0862">Zinc</keyword>
<dbReference type="PROSITE" id="PS00028">
    <property type="entry name" value="ZINC_FINGER_C2H2_1"/>
    <property type="match status" value="4"/>
</dbReference>
<dbReference type="FunFam" id="3.30.710.10:FF:000065">
    <property type="entry name" value="zinc finger and BTB domain-containing protein 21"/>
    <property type="match status" value="1"/>
</dbReference>
<dbReference type="GO" id="GO:0000981">
    <property type="term" value="F:DNA-binding transcription factor activity, RNA polymerase II-specific"/>
    <property type="evidence" value="ECO:0007669"/>
    <property type="project" value="TreeGrafter"/>
</dbReference>
<dbReference type="Pfam" id="PF00096">
    <property type="entry name" value="zf-C2H2"/>
    <property type="match status" value="2"/>
</dbReference>
<evidence type="ECO:0000259" key="4">
    <source>
        <dbReference type="PROSITE" id="PS50157"/>
    </source>
</evidence>
<feature type="domain" description="C2H2-type" evidence="4">
    <location>
        <begin position="317"/>
        <end position="345"/>
    </location>
</feature>
<dbReference type="SUPFAM" id="SSF57667">
    <property type="entry name" value="beta-beta-alpha zinc fingers"/>
    <property type="match status" value="4"/>
</dbReference>
<dbReference type="Gene3D" id="3.30.710.10">
    <property type="entry name" value="Potassium Channel Kv1.1, Chain A"/>
    <property type="match status" value="1"/>
</dbReference>
<accession>A0A6P3H405</accession>
<sequence>MTFGSFCRSSTSEGKIRLSMEGLLHYINPAHAISLLSALNEERLKGQLCDALLIVGDQKFRAHKNVLAASSEYFQSLFTNKENEAQTVFQLDFCEPDAFDNVLNYIYSSSLFVEKSSLAAVQELGYSLGISFLTNIASKTPQAPFPTCPNRKKTFTEDEENSSQKRSVIVCQSRNEASGKAGSPHRLRSFSASQPAERPGAPQGPEVRVKAEPRSPPEPCDIIRVTVGDAAAATRDLALQTEDDRKDPSRLPAKRRFQTDRRLPAKQPKAESPGSPGSGDPREEGSSPSALRADFPGSDLNKDEFGELEGTRPNKKFKCKHCLKIFRSTAGLHRHVNMYHNPEKPYACDICHKRFHTNFKVWTHCQTQHGVVKNPAPAASSHAVLDEKFQRKLIDIVREREIKKALILKLRRGRPGFQGPGGSPAQVLKRGLRSRAKGAYVCTACGKAYRFLSQLKQHVKMHPGEKALGAARAARPRERAAPGGAAGGPELYLCRLCNAKLSSLLEQGNHERLCRTATVCPYCSLRFFSPELKREHEGKCEFRKLTIAVKANASKPPGPKPTEPPHHVAPAEKSWPKDGPAVLARPPELAGPLEEPSRGGLAKRAVAPPSKPPLDRAAVDERPGASALLPKGVAVELALRSPRPPVLSLRGSPETPFLLKEAGRGSGPGEDRNLLYYSRLGLVIPAGAPAPGTQGVDRSGPLVKSLLRRSLSMDSQVPVHTPTAELQAPPGAGSGDVAGSVLCAFSSQRPPSKDGGETAGRGPAGSPSPPPLPPPLPKIQPLEPDSPTGLPETPTPTADKLFAPRESDTLFYHAPPLSAITFKRQFMCKLCHRTFKTAFSLWSHEQTHN</sequence>
<feature type="compositionally biased region" description="Pro residues" evidence="2">
    <location>
        <begin position="766"/>
        <end position="778"/>
    </location>
</feature>
<dbReference type="InterPro" id="IPR050457">
    <property type="entry name" value="ZnFinger_BTB_dom_contain"/>
</dbReference>
<feature type="region of interest" description="Disordered" evidence="2">
    <location>
        <begin position="143"/>
        <end position="221"/>
    </location>
</feature>
<evidence type="ECO:0000313" key="6">
    <source>
        <dbReference type="RefSeq" id="XP_010833310.1"/>
    </source>
</evidence>
<organism evidence="5 6">
    <name type="scientific">Bison bison bison</name>
    <name type="common">North American plains bison</name>
    <dbReference type="NCBI Taxonomy" id="43346"/>
    <lineage>
        <taxon>Eukaryota</taxon>
        <taxon>Metazoa</taxon>
        <taxon>Chordata</taxon>
        <taxon>Craniata</taxon>
        <taxon>Vertebrata</taxon>
        <taxon>Euteleostomi</taxon>
        <taxon>Mammalia</taxon>
        <taxon>Eutheria</taxon>
        <taxon>Laurasiatheria</taxon>
        <taxon>Artiodactyla</taxon>
        <taxon>Ruminantia</taxon>
        <taxon>Pecora</taxon>
        <taxon>Bovidae</taxon>
        <taxon>Bovinae</taxon>
        <taxon>Bison</taxon>
    </lineage>
</organism>
<feature type="compositionally biased region" description="Polar residues" evidence="2">
    <location>
        <begin position="164"/>
        <end position="176"/>
    </location>
</feature>
<evidence type="ECO:0000256" key="1">
    <source>
        <dbReference type="PROSITE-ProRule" id="PRU00042"/>
    </source>
</evidence>
<dbReference type="PANTHER" id="PTHR46105:SF28">
    <property type="entry name" value="ZINC FINGER PROTEIN 37-LIKE"/>
    <property type="match status" value="1"/>
</dbReference>
<feature type="domain" description="C2H2-type" evidence="4">
    <location>
        <begin position="440"/>
        <end position="467"/>
    </location>
</feature>
<dbReference type="Gene3D" id="3.30.160.60">
    <property type="entry name" value="Classic Zinc Finger"/>
    <property type="match status" value="5"/>
</dbReference>
<dbReference type="PROSITE" id="PS50157">
    <property type="entry name" value="ZINC_FINGER_C2H2_2"/>
    <property type="match status" value="3"/>
</dbReference>
<dbReference type="FunFam" id="3.30.160.60:FF:001705">
    <property type="entry name" value="Zinc finger and BTB domain-containing protein 21"/>
    <property type="match status" value="1"/>
</dbReference>
<feature type="compositionally biased region" description="Basic and acidic residues" evidence="2">
    <location>
        <begin position="563"/>
        <end position="576"/>
    </location>
</feature>
<dbReference type="AlphaFoldDB" id="A0A6P3H405"/>
<dbReference type="InterPro" id="IPR000210">
    <property type="entry name" value="BTB/POZ_dom"/>
</dbReference>
<gene>
    <name evidence="6" type="primary">ZBTB21</name>
</gene>
<dbReference type="SMART" id="SM00355">
    <property type="entry name" value="ZnF_C2H2"/>
    <property type="match status" value="5"/>
</dbReference>
<feature type="region of interest" description="Disordered" evidence="2">
    <location>
        <begin position="238"/>
        <end position="310"/>
    </location>
</feature>
<dbReference type="GO" id="GO:0005634">
    <property type="term" value="C:nucleus"/>
    <property type="evidence" value="ECO:0007669"/>
    <property type="project" value="UniProtKB-SubCell"/>
</dbReference>
<feature type="domain" description="BTB" evidence="3">
    <location>
        <begin position="49"/>
        <end position="115"/>
    </location>
</feature>
<feature type="region of interest" description="Disordered" evidence="2">
    <location>
        <begin position="745"/>
        <end position="801"/>
    </location>
</feature>
<dbReference type="SMART" id="SM00225">
    <property type="entry name" value="BTB"/>
    <property type="match status" value="1"/>
</dbReference>
<dbReference type="InterPro" id="IPR013087">
    <property type="entry name" value="Znf_C2H2_type"/>
</dbReference>
<evidence type="ECO:0000256" key="2">
    <source>
        <dbReference type="SAM" id="MobiDB-lite"/>
    </source>
</evidence>
<dbReference type="RefSeq" id="XP_010833310.1">
    <property type="nucleotide sequence ID" value="XM_010835008.1"/>
</dbReference>
<dbReference type="Proteomes" id="UP000515208">
    <property type="component" value="Unplaced"/>
</dbReference>
<dbReference type="Pfam" id="PF00651">
    <property type="entry name" value="BTB"/>
    <property type="match status" value="1"/>
</dbReference>
<feature type="domain" description="C2H2-type" evidence="4">
    <location>
        <begin position="826"/>
        <end position="849"/>
    </location>
</feature>
<evidence type="ECO:0000313" key="5">
    <source>
        <dbReference type="Proteomes" id="UP000515208"/>
    </source>
</evidence>
<dbReference type="FunFam" id="3.30.160.60:FF:000897">
    <property type="entry name" value="Zinc finger and BTB domain-containing protein 21"/>
    <property type="match status" value="1"/>
</dbReference>
<dbReference type="SUPFAM" id="SSF54695">
    <property type="entry name" value="POZ domain"/>
    <property type="match status" value="1"/>
</dbReference>